<evidence type="ECO:0000313" key="4">
    <source>
        <dbReference type="EMBL" id="AXV65375.1"/>
    </source>
</evidence>
<comment type="cofactor">
    <cofactor evidence="1">
        <name>Mg(2+)</name>
        <dbReference type="ChEBI" id="CHEBI:18420"/>
    </cofactor>
</comment>
<evidence type="ECO:0000313" key="5">
    <source>
        <dbReference type="Proteomes" id="UP000264605"/>
    </source>
</evidence>
<dbReference type="Pfam" id="PF00989">
    <property type="entry name" value="PAS"/>
    <property type="match status" value="1"/>
</dbReference>
<dbReference type="EMBL" id="CP032090">
    <property type="protein sequence ID" value="AXV65375.1"/>
    <property type="molecule type" value="Genomic_DNA"/>
</dbReference>
<dbReference type="InterPro" id="IPR035965">
    <property type="entry name" value="PAS-like_dom_sf"/>
</dbReference>
<dbReference type="SMART" id="SM00091">
    <property type="entry name" value="PAS"/>
    <property type="match status" value="1"/>
</dbReference>
<dbReference type="PANTHER" id="PTHR46663">
    <property type="entry name" value="DIGUANYLATE CYCLASE DGCT-RELATED"/>
    <property type="match status" value="1"/>
</dbReference>
<dbReference type="Gene3D" id="3.30.70.270">
    <property type="match status" value="1"/>
</dbReference>
<dbReference type="Proteomes" id="UP000264605">
    <property type="component" value="Chromosome"/>
</dbReference>
<dbReference type="RefSeq" id="WP_118844338.1">
    <property type="nucleotide sequence ID" value="NZ_CP032090.1"/>
</dbReference>
<dbReference type="SUPFAM" id="SSF55073">
    <property type="entry name" value="Nucleotide cyclase"/>
    <property type="match status" value="1"/>
</dbReference>
<dbReference type="NCBIfam" id="TIGR00229">
    <property type="entry name" value="sensory_box"/>
    <property type="match status" value="1"/>
</dbReference>
<dbReference type="SUPFAM" id="SSF55785">
    <property type="entry name" value="PYP-like sensor domain (PAS domain)"/>
    <property type="match status" value="1"/>
</dbReference>
<accession>A0AAD0RZI7</accession>
<dbReference type="CDD" id="cd00130">
    <property type="entry name" value="PAS"/>
    <property type="match status" value="1"/>
</dbReference>
<dbReference type="Pfam" id="PF00990">
    <property type="entry name" value="GGDEF"/>
    <property type="match status" value="1"/>
</dbReference>
<name>A0AAD0RZI7_9GAMM</name>
<reference evidence="4 5" key="1">
    <citation type="submission" date="2018-08" db="EMBL/GenBank/DDBJ databases">
        <title>Draft genome sequence of Pseudoalteromonas donghaensis HJ51.</title>
        <authorList>
            <person name="Oh J."/>
            <person name="Roh D."/>
        </authorList>
    </citation>
    <scope>NUCLEOTIDE SEQUENCE [LARGE SCALE GENOMIC DNA]</scope>
    <source>
        <strain evidence="4 5">HJ51</strain>
    </source>
</reference>
<evidence type="ECO:0000256" key="1">
    <source>
        <dbReference type="ARBA" id="ARBA00001946"/>
    </source>
</evidence>
<dbReference type="SMART" id="SM00267">
    <property type="entry name" value="GGDEF"/>
    <property type="match status" value="1"/>
</dbReference>
<evidence type="ECO:0000259" key="3">
    <source>
        <dbReference type="PROSITE" id="PS50887"/>
    </source>
</evidence>
<dbReference type="AlphaFoldDB" id="A0AAD0RZI7"/>
<dbReference type="GeneID" id="99505567"/>
<dbReference type="PROSITE" id="PS50887">
    <property type="entry name" value="GGDEF"/>
    <property type="match status" value="1"/>
</dbReference>
<dbReference type="GO" id="GO:0006355">
    <property type="term" value="P:regulation of DNA-templated transcription"/>
    <property type="evidence" value="ECO:0007669"/>
    <property type="project" value="InterPro"/>
</dbReference>
<gene>
    <name evidence="4" type="ORF">D0907_08855</name>
</gene>
<dbReference type="NCBIfam" id="TIGR00254">
    <property type="entry name" value="GGDEF"/>
    <property type="match status" value="1"/>
</dbReference>
<protein>
    <submittedName>
        <fullName evidence="4">Diguanylate cyclase</fullName>
    </submittedName>
</protein>
<dbReference type="KEGG" id="pdj:D0907_08855"/>
<dbReference type="GO" id="GO:0003824">
    <property type="term" value="F:catalytic activity"/>
    <property type="evidence" value="ECO:0007669"/>
    <property type="project" value="UniProtKB-ARBA"/>
</dbReference>
<dbReference type="InterPro" id="IPR043128">
    <property type="entry name" value="Rev_trsase/Diguanyl_cyclase"/>
</dbReference>
<dbReference type="PROSITE" id="PS50112">
    <property type="entry name" value="PAS"/>
    <property type="match status" value="1"/>
</dbReference>
<dbReference type="CDD" id="cd01949">
    <property type="entry name" value="GGDEF"/>
    <property type="match status" value="1"/>
</dbReference>
<feature type="domain" description="PAS" evidence="2">
    <location>
        <begin position="5"/>
        <end position="75"/>
    </location>
</feature>
<organism evidence="4 5">
    <name type="scientific">Pseudoalteromonas lipolytica</name>
    <dbReference type="NCBI Taxonomy" id="570156"/>
    <lineage>
        <taxon>Bacteria</taxon>
        <taxon>Pseudomonadati</taxon>
        <taxon>Pseudomonadota</taxon>
        <taxon>Gammaproteobacteria</taxon>
        <taxon>Alteromonadales</taxon>
        <taxon>Pseudoalteromonadaceae</taxon>
        <taxon>Pseudoalteromonas</taxon>
    </lineage>
</organism>
<dbReference type="PANTHER" id="PTHR46663:SF3">
    <property type="entry name" value="SLL0267 PROTEIN"/>
    <property type="match status" value="1"/>
</dbReference>
<evidence type="ECO:0000259" key="2">
    <source>
        <dbReference type="PROSITE" id="PS50112"/>
    </source>
</evidence>
<dbReference type="InterPro" id="IPR052163">
    <property type="entry name" value="DGC-Regulatory_Protein"/>
</dbReference>
<dbReference type="InterPro" id="IPR013767">
    <property type="entry name" value="PAS_fold"/>
</dbReference>
<dbReference type="FunFam" id="3.30.70.270:FF:000001">
    <property type="entry name" value="Diguanylate cyclase domain protein"/>
    <property type="match status" value="1"/>
</dbReference>
<proteinExistence type="predicted"/>
<dbReference type="InterPro" id="IPR029787">
    <property type="entry name" value="Nucleotide_cyclase"/>
</dbReference>
<feature type="domain" description="GGDEF" evidence="3">
    <location>
        <begin position="158"/>
        <end position="291"/>
    </location>
</feature>
<dbReference type="Gene3D" id="3.30.450.20">
    <property type="entry name" value="PAS domain"/>
    <property type="match status" value="1"/>
</dbReference>
<dbReference type="InterPro" id="IPR000014">
    <property type="entry name" value="PAS"/>
</dbReference>
<sequence>MNTKTSEYLPDIVELLLDAVCVVDVKGCLLFTNPAFETIFGYSPGEAINRQMLDFVYPEDRAKTIHAINQIMNNNQHPRFENRWVRKDGRIVHVLWSVYWSQEKQVRVAIAFDITEQKKLEQKLIYLAGHDPLTDLPNRSFLINQLEESLSIANTLSSVLGVLFIDIDGFKQVNDIHGHAAGDKLLKTIAMRIRHVLKKNDSVGRLGGDEFVVILNSIKNKQDILMLVDTLKKEIVKPLEFNDAELAYSPSMGAVMFPEYYGDAEYLIQCADKAMYRAKHSGGNQVVFYNDDIKLPGAQSIKP</sequence>
<dbReference type="InterPro" id="IPR000160">
    <property type="entry name" value="GGDEF_dom"/>
</dbReference>